<dbReference type="WBParaSite" id="nRc.2.0.1.t17681-RA">
    <property type="protein sequence ID" value="nRc.2.0.1.t17681-RA"/>
    <property type="gene ID" value="nRc.2.0.1.g17681"/>
</dbReference>
<evidence type="ECO:0000313" key="1">
    <source>
        <dbReference type="Proteomes" id="UP000887565"/>
    </source>
</evidence>
<dbReference type="AlphaFoldDB" id="A0A915IV31"/>
<name>A0A915IV31_ROMCU</name>
<keyword evidence="1" id="KW-1185">Reference proteome</keyword>
<accession>A0A915IV31</accession>
<proteinExistence type="predicted"/>
<reference evidence="2" key="1">
    <citation type="submission" date="2022-11" db="UniProtKB">
        <authorList>
            <consortium name="WormBaseParasite"/>
        </authorList>
    </citation>
    <scope>IDENTIFICATION</scope>
</reference>
<organism evidence="1 2">
    <name type="scientific">Romanomermis culicivorax</name>
    <name type="common">Nematode worm</name>
    <dbReference type="NCBI Taxonomy" id="13658"/>
    <lineage>
        <taxon>Eukaryota</taxon>
        <taxon>Metazoa</taxon>
        <taxon>Ecdysozoa</taxon>
        <taxon>Nematoda</taxon>
        <taxon>Enoplea</taxon>
        <taxon>Dorylaimia</taxon>
        <taxon>Mermithida</taxon>
        <taxon>Mermithoidea</taxon>
        <taxon>Mermithidae</taxon>
        <taxon>Romanomermis</taxon>
    </lineage>
</organism>
<sequence>MNTAVMLTPSRPRRRLYSCEPNRHKLRCLTVLLTRLIKAAAADTNKDWYRDWPIPGGIGIWIPADPAAILTKFTTIKFVSVRNINSRTLTEKINQIQSDRQTIPEEIHTVTDLINFNKRRKSARLEYRFRFLLEGYRAIQPMSSKSLVRAGLARDHGEKNVQPKLPKATNFLLSRSAESTIIGVVVTTLWSCLTSNERITGLQIFNFIRI</sequence>
<evidence type="ECO:0000313" key="2">
    <source>
        <dbReference type="WBParaSite" id="nRc.2.0.1.t17681-RA"/>
    </source>
</evidence>
<protein>
    <submittedName>
        <fullName evidence="2">Uncharacterized protein</fullName>
    </submittedName>
</protein>
<dbReference type="Proteomes" id="UP000887565">
    <property type="component" value="Unplaced"/>
</dbReference>